<dbReference type="KEGG" id="aag:5571672"/>
<dbReference type="Gene3D" id="2.60.40.770">
    <property type="match status" value="1"/>
</dbReference>
<evidence type="ECO:0000313" key="3">
    <source>
        <dbReference type="EMBL" id="EAT47230.1"/>
    </source>
</evidence>
<feature type="domain" description="MD-2-related lipid-recognition" evidence="2">
    <location>
        <begin position="21"/>
        <end position="148"/>
    </location>
</feature>
<dbReference type="Pfam" id="PF02221">
    <property type="entry name" value="E1_DerP2_DerF2"/>
    <property type="match status" value="1"/>
</dbReference>
<organism evidence="3 4">
    <name type="scientific">Aedes aegypti</name>
    <name type="common">Yellowfever mosquito</name>
    <name type="synonym">Culex aegypti</name>
    <dbReference type="NCBI Taxonomy" id="7159"/>
    <lineage>
        <taxon>Eukaryota</taxon>
        <taxon>Metazoa</taxon>
        <taxon>Ecdysozoa</taxon>
        <taxon>Arthropoda</taxon>
        <taxon>Hexapoda</taxon>
        <taxon>Insecta</taxon>
        <taxon>Pterygota</taxon>
        <taxon>Neoptera</taxon>
        <taxon>Endopterygota</taxon>
        <taxon>Diptera</taxon>
        <taxon>Nematocera</taxon>
        <taxon>Culicoidea</taxon>
        <taxon>Culicidae</taxon>
        <taxon>Culicinae</taxon>
        <taxon>Aedini</taxon>
        <taxon>Aedes</taxon>
        <taxon>Stegomyia</taxon>
    </lineage>
</organism>
<dbReference type="EMBL" id="CH477223">
    <property type="protein sequence ID" value="EAT47230.1"/>
    <property type="molecule type" value="Genomic_DNA"/>
</dbReference>
<sequence>MFRLLFLVALVPAIAVADVNFRACPDGSPTPTSLAVNNCTESSCILSADQPLYALASGIVSTVESNTATAYIVVRLDDVEVDYQVPEEHVDACREGIVGGCPVIPGIPFNYAVANDNLTIPSGGFQVEIEFGLEGDGGVKIGCVRFDAYIQ</sequence>
<dbReference type="OMA" id="EEHVDAC"/>
<dbReference type="Proteomes" id="UP000682892">
    <property type="component" value="Unassembled WGS sequence"/>
</dbReference>
<reference evidence="3" key="3">
    <citation type="submission" date="2012-09" db="EMBL/GenBank/DDBJ databases">
        <authorList>
            <consortium name="VectorBase"/>
        </authorList>
    </citation>
    <scope>NUCLEOTIDE SEQUENCE</scope>
    <source>
        <strain evidence="3">Liverpool</strain>
    </source>
</reference>
<dbReference type="HOGENOM" id="CLU_109192_4_2_1"/>
<evidence type="ECO:0000313" key="4">
    <source>
        <dbReference type="Proteomes" id="UP000682892"/>
    </source>
</evidence>
<protein>
    <submittedName>
        <fullName evidence="3">AAEL001654-PA</fullName>
    </submittedName>
</protein>
<name>A0A1S4EZD5_AEDAE</name>
<evidence type="ECO:0000259" key="2">
    <source>
        <dbReference type="SMART" id="SM00737"/>
    </source>
</evidence>
<dbReference type="OrthoDB" id="7766246at2759"/>
<feature type="signal peptide" evidence="1">
    <location>
        <begin position="1"/>
        <end position="17"/>
    </location>
</feature>
<dbReference type="SMART" id="SM00737">
    <property type="entry name" value="ML"/>
    <property type="match status" value="1"/>
</dbReference>
<feature type="chain" id="PRO_5036455597" evidence="1">
    <location>
        <begin position="18"/>
        <end position="151"/>
    </location>
</feature>
<reference evidence="3" key="2">
    <citation type="journal article" date="2007" name="Science">
        <title>Genome sequence of Aedes aegypti, a major arbovirus vector.</title>
        <authorList>
            <person name="Nene V."/>
            <person name="Wortman J.R."/>
            <person name="Lawson D."/>
            <person name="Haas B."/>
            <person name="Kodira C."/>
            <person name="Tu Z.J."/>
            <person name="Loftus B."/>
            <person name="Xi Z."/>
            <person name="Megy K."/>
            <person name="Grabherr M."/>
            <person name="Ren Q."/>
            <person name="Zdobnov E.M."/>
            <person name="Lobo N.F."/>
            <person name="Campbell K.S."/>
            <person name="Brown S.E."/>
            <person name="Bonaldo M.F."/>
            <person name="Zhu J."/>
            <person name="Sinkins S.P."/>
            <person name="Hogenkamp D.G."/>
            <person name="Amedeo P."/>
            <person name="Arensburger P."/>
            <person name="Atkinson P.W."/>
            <person name="Bidwell S."/>
            <person name="Biedler J."/>
            <person name="Birney E."/>
            <person name="Bruggner R.V."/>
            <person name="Costas J."/>
            <person name="Coy M.R."/>
            <person name="Crabtree J."/>
            <person name="Crawford M."/>
            <person name="Debruyn B."/>
            <person name="Decaprio D."/>
            <person name="Eiglmeier K."/>
            <person name="Eisenstadt E."/>
            <person name="El-Dorry H."/>
            <person name="Gelbart W.M."/>
            <person name="Gomes S.L."/>
            <person name="Hammond M."/>
            <person name="Hannick L.I."/>
            <person name="Hogan J.R."/>
            <person name="Holmes M.H."/>
            <person name="Jaffe D."/>
            <person name="Johnston J.S."/>
            <person name="Kennedy R.C."/>
            <person name="Koo H."/>
            <person name="Kravitz S."/>
            <person name="Kriventseva E.V."/>
            <person name="Kulp D."/>
            <person name="Labutti K."/>
            <person name="Lee E."/>
            <person name="Li S."/>
            <person name="Lovin D.D."/>
            <person name="Mao C."/>
            <person name="Mauceli E."/>
            <person name="Menck C.F."/>
            <person name="Miller J.R."/>
            <person name="Montgomery P."/>
            <person name="Mori A."/>
            <person name="Nascimento A.L."/>
            <person name="Naveira H.F."/>
            <person name="Nusbaum C."/>
            <person name="O'leary S."/>
            <person name="Orvis J."/>
            <person name="Pertea M."/>
            <person name="Quesneville H."/>
            <person name="Reidenbach K.R."/>
            <person name="Rogers Y.H."/>
            <person name="Roth C.W."/>
            <person name="Schneider J.R."/>
            <person name="Schatz M."/>
            <person name="Shumway M."/>
            <person name="Stanke M."/>
            <person name="Stinson E.O."/>
            <person name="Tubio J.M."/>
            <person name="Vanzee J.P."/>
            <person name="Verjovski-Almeida S."/>
            <person name="Werner D."/>
            <person name="White O."/>
            <person name="Wyder S."/>
            <person name="Zeng Q."/>
            <person name="Zhao Q."/>
            <person name="Zhao Y."/>
            <person name="Hill C.A."/>
            <person name="Raikhel A.S."/>
            <person name="Soares M.B."/>
            <person name="Knudson D.L."/>
            <person name="Lee N.H."/>
            <person name="Galagan J."/>
            <person name="Salzberg S.L."/>
            <person name="Paulsen I.T."/>
            <person name="Dimopoulos G."/>
            <person name="Collins F.H."/>
            <person name="Birren B."/>
            <person name="Fraser-Liggett C.M."/>
            <person name="Severson D.W."/>
        </authorList>
    </citation>
    <scope>NUCLEOTIDE SEQUENCE [LARGE SCALE GENOMIC DNA]</scope>
    <source>
        <strain evidence="3">Liverpool</strain>
    </source>
</reference>
<evidence type="ECO:0000256" key="1">
    <source>
        <dbReference type="SAM" id="SignalP"/>
    </source>
</evidence>
<dbReference type="InterPro" id="IPR014756">
    <property type="entry name" value="Ig_E-set"/>
</dbReference>
<accession>A0A1S4EZD5</accession>
<reference evidence="3" key="1">
    <citation type="submission" date="2005-10" db="EMBL/GenBank/DDBJ databases">
        <authorList>
            <person name="Loftus B.J."/>
            <person name="Nene V.M."/>
            <person name="Hannick L.I."/>
            <person name="Bidwell S."/>
            <person name="Haas B."/>
            <person name="Amedeo P."/>
            <person name="Orvis J."/>
            <person name="Wortman J.R."/>
            <person name="White O.R."/>
            <person name="Salzberg S."/>
            <person name="Shumway M."/>
            <person name="Koo H."/>
            <person name="Zhao Y."/>
            <person name="Holmes M."/>
            <person name="Miller J."/>
            <person name="Schatz M."/>
            <person name="Pop M."/>
            <person name="Pai G."/>
            <person name="Utterback T."/>
            <person name="Rogers Y.-H."/>
            <person name="Kravitz S."/>
            <person name="Fraser C.M."/>
        </authorList>
    </citation>
    <scope>NUCLEOTIDE SEQUENCE</scope>
    <source>
        <strain evidence="3">Liverpool</strain>
    </source>
</reference>
<dbReference type="AlphaFoldDB" id="A0A1S4EZD5"/>
<dbReference type="SUPFAM" id="SSF81296">
    <property type="entry name" value="E set domains"/>
    <property type="match status" value="1"/>
</dbReference>
<keyword evidence="1" id="KW-0732">Signal</keyword>
<dbReference type="InterPro" id="IPR003172">
    <property type="entry name" value="ML_dom"/>
</dbReference>
<proteinExistence type="predicted"/>
<gene>
    <name evidence="3" type="ORF">AaeL_AAEL001654</name>
</gene>